<accession>A0A069PH71</accession>
<keyword evidence="2" id="KW-0175">Coiled coil</keyword>
<dbReference type="CDD" id="cd04776">
    <property type="entry name" value="HTH_GnyR"/>
    <property type="match status" value="1"/>
</dbReference>
<keyword evidence="1" id="KW-0238">DNA-binding</keyword>
<dbReference type="Pfam" id="PF13411">
    <property type="entry name" value="MerR_1"/>
    <property type="match status" value="1"/>
</dbReference>
<dbReference type="Proteomes" id="UP000027466">
    <property type="component" value="Unassembled WGS sequence"/>
</dbReference>
<dbReference type="SMART" id="SM00422">
    <property type="entry name" value="HTH_MERR"/>
    <property type="match status" value="1"/>
</dbReference>
<evidence type="ECO:0000256" key="1">
    <source>
        <dbReference type="ARBA" id="ARBA00023125"/>
    </source>
</evidence>
<dbReference type="RefSeq" id="WP_035942319.1">
    <property type="nucleotide sequence ID" value="NZ_CADFFX010000003.1"/>
</dbReference>
<feature type="coiled-coil region" evidence="2">
    <location>
        <begin position="94"/>
        <end position="121"/>
    </location>
</feature>
<dbReference type="InterPro" id="IPR000551">
    <property type="entry name" value="MerR-type_HTH_dom"/>
</dbReference>
<dbReference type="InterPro" id="IPR047057">
    <property type="entry name" value="MerR_fam"/>
</dbReference>
<dbReference type="InterPro" id="IPR009061">
    <property type="entry name" value="DNA-bd_dom_put_sf"/>
</dbReference>
<dbReference type="PANTHER" id="PTHR30204">
    <property type="entry name" value="REDOX-CYCLING DRUG-SENSING TRANSCRIPTIONAL ACTIVATOR SOXR"/>
    <property type="match status" value="1"/>
</dbReference>
<gene>
    <name evidence="4" type="ORF">BG61_27590</name>
</gene>
<dbReference type="PROSITE" id="PS50937">
    <property type="entry name" value="HTH_MERR_2"/>
    <property type="match status" value="1"/>
</dbReference>
<organism evidence="4 5">
    <name type="scientific">Caballeronia glathei</name>
    <dbReference type="NCBI Taxonomy" id="60547"/>
    <lineage>
        <taxon>Bacteria</taxon>
        <taxon>Pseudomonadati</taxon>
        <taxon>Pseudomonadota</taxon>
        <taxon>Betaproteobacteria</taxon>
        <taxon>Burkholderiales</taxon>
        <taxon>Burkholderiaceae</taxon>
        <taxon>Caballeronia</taxon>
    </lineage>
</organism>
<dbReference type="GO" id="GO:0003700">
    <property type="term" value="F:DNA-binding transcription factor activity"/>
    <property type="evidence" value="ECO:0007669"/>
    <property type="project" value="InterPro"/>
</dbReference>
<evidence type="ECO:0000256" key="2">
    <source>
        <dbReference type="SAM" id="Coils"/>
    </source>
</evidence>
<dbReference type="EMBL" id="JFHC01000046">
    <property type="protein sequence ID" value="KDR40088.1"/>
    <property type="molecule type" value="Genomic_DNA"/>
</dbReference>
<name>A0A069PH71_9BURK</name>
<keyword evidence="5" id="KW-1185">Reference proteome</keyword>
<dbReference type="SUPFAM" id="SSF46955">
    <property type="entry name" value="Putative DNA-binding domain"/>
    <property type="match status" value="1"/>
</dbReference>
<dbReference type="Gene3D" id="1.10.1660.10">
    <property type="match status" value="1"/>
</dbReference>
<evidence type="ECO:0000313" key="4">
    <source>
        <dbReference type="EMBL" id="KDR40088.1"/>
    </source>
</evidence>
<evidence type="ECO:0000259" key="3">
    <source>
        <dbReference type="PROSITE" id="PS50937"/>
    </source>
</evidence>
<comment type="caution">
    <text evidence="4">The sequence shown here is derived from an EMBL/GenBank/DDBJ whole genome shotgun (WGS) entry which is preliminary data.</text>
</comment>
<feature type="domain" description="HTH merR-type" evidence="3">
    <location>
        <begin position="6"/>
        <end position="76"/>
    </location>
</feature>
<dbReference type="PANTHER" id="PTHR30204:SF58">
    <property type="entry name" value="HTH-TYPE TRANSCRIPTIONAL REGULATOR YFMP"/>
    <property type="match status" value="1"/>
</dbReference>
<protein>
    <submittedName>
        <fullName evidence="4">MerR family transcriptional regulator</fullName>
    </submittedName>
</protein>
<sequence>MNQQTQYTITELAREFDVTPRAIRFYEDQGLLAPTREGSSGLRRVYSPRDRTRLRLTLRGKRLGFTLSEIRTLLDLYDSPTGTVSQLHAFLDTIAAHRKVLERQREDLDATLAELDQYERQGRALLSASAEKRARKSRAA</sequence>
<dbReference type="AlphaFoldDB" id="A0A069PH71"/>
<evidence type="ECO:0000313" key="5">
    <source>
        <dbReference type="Proteomes" id="UP000027466"/>
    </source>
</evidence>
<reference evidence="4 5" key="1">
    <citation type="submission" date="2014-03" db="EMBL/GenBank/DDBJ databases">
        <title>Draft Genome Sequences of Four Burkholderia Strains.</title>
        <authorList>
            <person name="Liu X.Y."/>
            <person name="Li C.X."/>
            <person name="Xu J.H."/>
        </authorList>
    </citation>
    <scope>NUCLEOTIDE SEQUENCE [LARGE SCALE GENOMIC DNA]</scope>
    <source>
        <strain evidence="4 5">DSM 50014</strain>
    </source>
</reference>
<dbReference type="GO" id="GO:0003677">
    <property type="term" value="F:DNA binding"/>
    <property type="evidence" value="ECO:0007669"/>
    <property type="project" value="UniProtKB-KW"/>
</dbReference>
<proteinExistence type="predicted"/>